<dbReference type="FunFam" id="1.25.40.10:FF:000158">
    <property type="entry name" value="pentatricopeptide repeat-containing protein At2g33680"/>
    <property type="match status" value="1"/>
</dbReference>
<dbReference type="InterPro" id="IPR046960">
    <property type="entry name" value="PPR_At4g14850-like_plant"/>
</dbReference>
<dbReference type="InterPro" id="IPR011990">
    <property type="entry name" value="TPR-like_helical_dom_sf"/>
</dbReference>
<evidence type="ECO:0000313" key="4">
    <source>
        <dbReference type="Proteomes" id="UP001632038"/>
    </source>
</evidence>
<feature type="repeat" description="PPR" evidence="2">
    <location>
        <begin position="562"/>
        <end position="596"/>
    </location>
</feature>
<dbReference type="InterPro" id="IPR046848">
    <property type="entry name" value="E_motif"/>
</dbReference>
<dbReference type="GO" id="GO:0099402">
    <property type="term" value="P:plant organ development"/>
    <property type="evidence" value="ECO:0007669"/>
    <property type="project" value="UniProtKB-ARBA"/>
</dbReference>
<dbReference type="Pfam" id="PF01535">
    <property type="entry name" value="PPR"/>
    <property type="match status" value="8"/>
</dbReference>
<feature type="repeat" description="PPR" evidence="2">
    <location>
        <begin position="165"/>
        <end position="199"/>
    </location>
</feature>
<evidence type="ECO:0000313" key="3">
    <source>
        <dbReference type="EMBL" id="KAL3632549.1"/>
    </source>
</evidence>
<feature type="repeat" description="PPR" evidence="2">
    <location>
        <begin position="227"/>
        <end position="261"/>
    </location>
</feature>
<dbReference type="EMBL" id="JAVIJP010000032">
    <property type="protein sequence ID" value="KAL3632549.1"/>
    <property type="molecule type" value="Genomic_DNA"/>
</dbReference>
<dbReference type="InterPro" id="IPR002885">
    <property type="entry name" value="PPR_rpt"/>
</dbReference>
<proteinExistence type="predicted"/>
<dbReference type="FunFam" id="1.25.40.10:FF:000125">
    <property type="entry name" value="Pentatricopeptide repeat-containing protein"/>
    <property type="match status" value="1"/>
</dbReference>
<protein>
    <submittedName>
        <fullName evidence="3">Uncharacterized protein</fullName>
    </submittedName>
</protein>
<dbReference type="PROSITE" id="PS51375">
    <property type="entry name" value="PPR"/>
    <property type="match status" value="7"/>
</dbReference>
<sequence>MPISHRSSRPLRHALNFIKSTPLTIVSTHTSQIKHIKLRNDPPLQSYHSIITPQKDSRFSIPREDYTLNQDVAKANHTITRLCQEGKISEAHEVFEEMPERDVISWTALISGYIRGGLVKEARELFDRVDAEKNVVTWTAMISGYLKTNNLSDAVKLFDEMPNKNVVAWNTMIDGYLRFGRLEQALDVFDKMGDKNVVSWNMVISGFVNRGYIEKACEVFDQMPLRNVISWTIMVSGLARNGRVDEARFLFDRMPERNVVSWNVMINGYAQNMRLHDAYDLFSAMPGKDVKSWNTMITGFIHNDKLDIAKKLFNEMPTKNVVSWTAIISGCVQNGNSEEGLRTFYLMTRDKKSVKPNEHTFVSVLGACSNLAGLSEGTQVHQVISKTVYQESKIVVSALINMYSKCGELKMARQVFDYGLRGHRDLVSWNSMINAYAHHGCGKEAITIFEEMRDSGFGPNYATYVGLLSACSHSGLVEEGLNYFDALLRDESVELREDHYTCVVDLYSRAGRLKEAFELIERSPMKASRYAWGALLLGCNVHGNVDIGKLVAERILEVEPANVNVYVVLANMYTRSGKWKEAEMVKMKMKSDGLKKQPGCSWIEVGNEVHVFVVGDRSNRKCGAICLLLFNIHEKMRKIDDVVLDNIIIGDNFL</sequence>
<feature type="repeat" description="PPR" evidence="2">
    <location>
        <begin position="134"/>
        <end position="164"/>
    </location>
</feature>
<evidence type="ECO:0000256" key="2">
    <source>
        <dbReference type="PROSITE-ProRule" id="PRU00708"/>
    </source>
</evidence>
<evidence type="ECO:0000256" key="1">
    <source>
        <dbReference type="ARBA" id="ARBA00022737"/>
    </source>
</evidence>
<dbReference type="PANTHER" id="PTHR47926:SF373">
    <property type="entry name" value="TETRATRICOPEPTIDE-LIKE HELICAL DOMAIN SUPERFAMILY, DYW DOMAIN-CONTAINING PROTEIN"/>
    <property type="match status" value="1"/>
</dbReference>
<dbReference type="Pfam" id="PF20431">
    <property type="entry name" value="E_motif"/>
    <property type="match status" value="1"/>
</dbReference>
<feature type="repeat" description="PPR" evidence="2">
    <location>
        <begin position="102"/>
        <end position="132"/>
    </location>
</feature>
<dbReference type="PANTHER" id="PTHR47926">
    <property type="entry name" value="PENTATRICOPEPTIDE REPEAT-CONTAINING PROTEIN"/>
    <property type="match status" value="1"/>
</dbReference>
<organism evidence="3 4">
    <name type="scientific">Castilleja foliolosa</name>
    <dbReference type="NCBI Taxonomy" id="1961234"/>
    <lineage>
        <taxon>Eukaryota</taxon>
        <taxon>Viridiplantae</taxon>
        <taxon>Streptophyta</taxon>
        <taxon>Embryophyta</taxon>
        <taxon>Tracheophyta</taxon>
        <taxon>Spermatophyta</taxon>
        <taxon>Magnoliopsida</taxon>
        <taxon>eudicotyledons</taxon>
        <taxon>Gunneridae</taxon>
        <taxon>Pentapetalae</taxon>
        <taxon>asterids</taxon>
        <taxon>lamiids</taxon>
        <taxon>Lamiales</taxon>
        <taxon>Orobanchaceae</taxon>
        <taxon>Pedicularideae</taxon>
        <taxon>Castillejinae</taxon>
        <taxon>Castilleja</taxon>
    </lineage>
</organism>
<dbReference type="NCBIfam" id="TIGR00756">
    <property type="entry name" value="PPR"/>
    <property type="match status" value="10"/>
</dbReference>
<gene>
    <name evidence="3" type="ORF">CASFOL_025533</name>
</gene>
<keyword evidence="1" id="KW-0677">Repeat</keyword>
<dbReference type="Gene3D" id="1.25.40.10">
    <property type="entry name" value="Tetratricopeptide repeat domain"/>
    <property type="match status" value="6"/>
</dbReference>
<accession>A0ABD3CSK7</accession>
<keyword evidence="4" id="KW-1185">Reference proteome</keyword>
<feature type="repeat" description="PPR" evidence="2">
    <location>
        <begin position="425"/>
        <end position="459"/>
    </location>
</feature>
<comment type="caution">
    <text evidence="3">The sequence shown here is derived from an EMBL/GenBank/DDBJ whole genome shotgun (WGS) entry which is preliminary data.</text>
</comment>
<reference evidence="4" key="1">
    <citation type="journal article" date="2024" name="IScience">
        <title>Strigolactones Initiate the Formation of Haustorium-like Structures in Castilleja.</title>
        <authorList>
            <person name="Buerger M."/>
            <person name="Peterson D."/>
            <person name="Chory J."/>
        </authorList>
    </citation>
    <scope>NUCLEOTIDE SEQUENCE [LARGE SCALE GENOMIC DNA]</scope>
</reference>
<dbReference type="Pfam" id="PF13041">
    <property type="entry name" value="PPR_2"/>
    <property type="match status" value="3"/>
</dbReference>
<dbReference type="AlphaFoldDB" id="A0ABD3CSK7"/>
<name>A0ABD3CSK7_9LAMI</name>
<dbReference type="Proteomes" id="UP001632038">
    <property type="component" value="Unassembled WGS sequence"/>
</dbReference>
<dbReference type="SUPFAM" id="SSF48452">
    <property type="entry name" value="TPR-like"/>
    <property type="match status" value="1"/>
</dbReference>
<feature type="repeat" description="PPR" evidence="2">
    <location>
        <begin position="289"/>
        <end position="323"/>
    </location>
</feature>